<dbReference type="GO" id="GO:0005634">
    <property type="term" value="C:nucleus"/>
    <property type="evidence" value="ECO:0007669"/>
    <property type="project" value="UniProtKB-SubCell"/>
</dbReference>
<organism evidence="7 8">
    <name type="scientific">Acrobeloides nanus</name>
    <dbReference type="NCBI Taxonomy" id="290746"/>
    <lineage>
        <taxon>Eukaryota</taxon>
        <taxon>Metazoa</taxon>
        <taxon>Ecdysozoa</taxon>
        <taxon>Nematoda</taxon>
        <taxon>Chromadorea</taxon>
        <taxon>Rhabditida</taxon>
        <taxon>Tylenchina</taxon>
        <taxon>Cephalobomorpha</taxon>
        <taxon>Cephaloboidea</taxon>
        <taxon>Cephalobidae</taxon>
        <taxon>Acrobeloides</taxon>
    </lineage>
</organism>
<accession>A0A914C128</accession>
<dbReference type="SMART" id="SM00339">
    <property type="entry name" value="FH"/>
    <property type="match status" value="1"/>
</dbReference>
<evidence type="ECO:0000256" key="4">
    <source>
        <dbReference type="PROSITE-ProRule" id="PRU00089"/>
    </source>
</evidence>
<keyword evidence="3 4" id="KW-0539">Nucleus</keyword>
<dbReference type="Proteomes" id="UP000887540">
    <property type="component" value="Unplaced"/>
</dbReference>
<dbReference type="InterPro" id="IPR036388">
    <property type="entry name" value="WH-like_DNA-bd_sf"/>
</dbReference>
<evidence type="ECO:0000256" key="3">
    <source>
        <dbReference type="ARBA" id="ARBA00023242"/>
    </source>
</evidence>
<dbReference type="GO" id="GO:0009653">
    <property type="term" value="P:anatomical structure morphogenesis"/>
    <property type="evidence" value="ECO:0007669"/>
    <property type="project" value="TreeGrafter"/>
</dbReference>
<dbReference type="GO" id="GO:0030154">
    <property type="term" value="P:cell differentiation"/>
    <property type="evidence" value="ECO:0007669"/>
    <property type="project" value="TreeGrafter"/>
</dbReference>
<comment type="subcellular location">
    <subcellularLocation>
        <location evidence="1 4">Nucleus</location>
    </subcellularLocation>
</comment>
<evidence type="ECO:0000256" key="2">
    <source>
        <dbReference type="ARBA" id="ARBA00023125"/>
    </source>
</evidence>
<dbReference type="Pfam" id="PF00250">
    <property type="entry name" value="Forkhead"/>
    <property type="match status" value="1"/>
</dbReference>
<evidence type="ECO:0000313" key="7">
    <source>
        <dbReference type="Proteomes" id="UP000887540"/>
    </source>
</evidence>
<dbReference type="SUPFAM" id="SSF46785">
    <property type="entry name" value="Winged helix' DNA-binding domain"/>
    <property type="match status" value="1"/>
</dbReference>
<dbReference type="GO" id="GO:0000981">
    <property type="term" value="F:DNA-binding transcription factor activity, RNA polymerase II-specific"/>
    <property type="evidence" value="ECO:0007669"/>
    <property type="project" value="TreeGrafter"/>
</dbReference>
<feature type="compositionally biased region" description="Polar residues" evidence="5">
    <location>
        <begin position="270"/>
        <end position="285"/>
    </location>
</feature>
<proteinExistence type="predicted"/>
<evidence type="ECO:0000313" key="8">
    <source>
        <dbReference type="WBParaSite" id="ACRNAN_Path_1477.g5777.t3"/>
    </source>
</evidence>
<dbReference type="PROSITE" id="PS50039">
    <property type="entry name" value="FORK_HEAD_3"/>
    <property type="match status" value="1"/>
</dbReference>
<dbReference type="InterPro" id="IPR030456">
    <property type="entry name" value="TF_fork_head_CS_2"/>
</dbReference>
<dbReference type="PROSITE" id="PS00657">
    <property type="entry name" value="FORK_HEAD_1"/>
    <property type="match status" value="1"/>
</dbReference>
<dbReference type="AlphaFoldDB" id="A0A914C128"/>
<dbReference type="InterPro" id="IPR018122">
    <property type="entry name" value="TF_fork_head_CS_1"/>
</dbReference>
<dbReference type="GO" id="GO:0000978">
    <property type="term" value="F:RNA polymerase II cis-regulatory region sequence-specific DNA binding"/>
    <property type="evidence" value="ECO:0007669"/>
    <property type="project" value="TreeGrafter"/>
</dbReference>
<dbReference type="PANTHER" id="PTHR11829">
    <property type="entry name" value="FORKHEAD BOX PROTEIN"/>
    <property type="match status" value="1"/>
</dbReference>
<dbReference type="Gene3D" id="1.10.10.10">
    <property type="entry name" value="Winged helix-like DNA-binding domain superfamily/Winged helix DNA-binding domain"/>
    <property type="match status" value="1"/>
</dbReference>
<feature type="DNA-binding region" description="Fork-head" evidence="4">
    <location>
        <begin position="148"/>
        <end position="246"/>
    </location>
</feature>
<dbReference type="WBParaSite" id="ACRNAN_Path_1477.g5777.t3">
    <property type="protein sequence ID" value="ACRNAN_Path_1477.g5777.t3"/>
    <property type="gene ID" value="ACRNAN_Path_1477.g5777"/>
</dbReference>
<protein>
    <submittedName>
        <fullName evidence="8">Fork-head domain-containing protein</fullName>
    </submittedName>
</protein>
<feature type="region of interest" description="Disordered" evidence="5">
    <location>
        <begin position="251"/>
        <end position="290"/>
    </location>
</feature>
<evidence type="ECO:0000259" key="6">
    <source>
        <dbReference type="PROSITE" id="PS50039"/>
    </source>
</evidence>
<keyword evidence="2 4" id="KW-0238">DNA-binding</keyword>
<evidence type="ECO:0000256" key="1">
    <source>
        <dbReference type="ARBA" id="ARBA00004123"/>
    </source>
</evidence>
<dbReference type="PANTHER" id="PTHR11829:SF380">
    <property type="entry name" value="PROTEIN FORK HEAD"/>
    <property type="match status" value="1"/>
</dbReference>
<dbReference type="PROSITE" id="PS00658">
    <property type="entry name" value="FORK_HEAD_2"/>
    <property type="match status" value="1"/>
</dbReference>
<feature type="compositionally biased region" description="Basic and acidic residues" evidence="5">
    <location>
        <begin position="251"/>
        <end position="269"/>
    </location>
</feature>
<feature type="domain" description="Fork-head" evidence="6">
    <location>
        <begin position="148"/>
        <end position="246"/>
    </location>
</feature>
<dbReference type="PRINTS" id="PR00053">
    <property type="entry name" value="FORKHEAD"/>
</dbReference>
<keyword evidence="7" id="KW-1185">Reference proteome</keyword>
<dbReference type="InterPro" id="IPR001766">
    <property type="entry name" value="Fork_head_dom"/>
</dbReference>
<evidence type="ECO:0000256" key="5">
    <source>
        <dbReference type="SAM" id="MobiDB-lite"/>
    </source>
</evidence>
<feature type="compositionally biased region" description="Basic and acidic residues" evidence="5">
    <location>
        <begin position="348"/>
        <end position="362"/>
    </location>
</feature>
<feature type="compositionally biased region" description="Low complexity" evidence="5">
    <location>
        <begin position="363"/>
        <end position="388"/>
    </location>
</feature>
<dbReference type="InterPro" id="IPR036390">
    <property type="entry name" value="WH_DNA-bd_sf"/>
</dbReference>
<name>A0A914C128_9BILA</name>
<feature type="region of interest" description="Disordered" evidence="5">
    <location>
        <begin position="342"/>
        <end position="388"/>
    </location>
</feature>
<dbReference type="InterPro" id="IPR050211">
    <property type="entry name" value="FOX_domain-containing"/>
</dbReference>
<reference evidence="8" key="1">
    <citation type="submission" date="2022-11" db="UniProtKB">
        <authorList>
            <consortium name="WormBaseParasite"/>
        </authorList>
    </citation>
    <scope>IDENTIFICATION</scope>
</reference>
<dbReference type="FunFam" id="1.10.10.10:FF:000042">
    <property type="entry name" value="hepatocyte nuclear factor 3-beta"/>
    <property type="match status" value="1"/>
</dbReference>
<sequence length="517" mass="56667">MNGLPAGLATSSTSQVLSAADLYQSTATGMAHDYANSVMPNYSATLNGYQYGYPAASTLTSSLYNPAAAYGQSYAAAAAQLPQYANLSMGHVSPLSAAQNRSASALFVAAAGGNSERSRNRGGDGGGVDLTQEEMNKIRRQGNYGLAKPPYSYISLISMAIQQSEAKMMTLSEIYQFIMDYFPYYRQNTQRSGSGWQNSIRHSLSFNDCFVKVPRTPDKPGKGSFWTLHALCGNMFENGCYLRRQKRFKLPNKEKENGRSKKLTLKQERALQNTSQQSRASSYGSPTHIKEEFKVEIEESKILGNGEDMSHQQQQEHQNSIQNELMSPTLSMAVAAANIDGNETPHSISKEDIQNQAQEHHQQQQNSPQQIQQPQPQHPSEAQLQQHQLDSLQLQQNGLISSHFSTIASSLSASPSSAITQPTSVISAVGQFPVHQYHYPAFQNLYSGSTMTDFSPNALPGLNPATFSINNLMDGKPLLDNLSYYYAQQQNTAAAADYASYQHTLYSSTNPNSAANL</sequence>